<dbReference type="Pfam" id="PF12833">
    <property type="entry name" value="HTH_18"/>
    <property type="match status" value="1"/>
</dbReference>
<name>A0A1H3SP93_9MICO</name>
<evidence type="ECO:0000256" key="2">
    <source>
        <dbReference type="ARBA" id="ARBA00023125"/>
    </source>
</evidence>
<keyword evidence="3" id="KW-0804">Transcription</keyword>
<sequence>MTLNQQQPMTAHRGLVGDDAWAWVARNGWSGSAPSLLQLSANRLSTESFSVARIWQSGARLSRMPDGKGEAVLILIGIDGLSTVRSGGREWILGPNRILIADISAPIELRSSDPTARLEVLTSRHRLGTSVMLLREPILAMDIEDGYWRTLAALVVTVLGTGIDTGDPGFLSLRTAIESVITAAVAQSASTPGALRQSHVSALSRAQRAIEERYSDPAFSASELARSLAVSPAQLHRLFAPTQTRPYQLIQRRRATRAIDLLAQSPDAGAHAELVASQSGFPSVRTMWRTLKLMDAV</sequence>
<dbReference type="Pfam" id="PF14525">
    <property type="entry name" value="AraC_binding_2"/>
    <property type="match status" value="1"/>
</dbReference>
<keyword evidence="1" id="KW-0805">Transcription regulation</keyword>
<proteinExistence type="predicted"/>
<keyword evidence="5" id="KW-0808">Transferase</keyword>
<dbReference type="OrthoDB" id="5125794at2"/>
<dbReference type="PANTHER" id="PTHR46796:SF6">
    <property type="entry name" value="ARAC SUBFAMILY"/>
    <property type="match status" value="1"/>
</dbReference>
<reference evidence="5 6" key="1">
    <citation type="submission" date="2016-10" db="EMBL/GenBank/DDBJ databases">
        <authorList>
            <person name="de Groot N.N."/>
        </authorList>
    </citation>
    <scope>NUCLEOTIDE SEQUENCE [LARGE SCALE GENOMIC DNA]</scope>
    <source>
        <strain evidence="5 6">CGMCC 4.3491</strain>
    </source>
</reference>
<dbReference type="Gene3D" id="1.10.10.60">
    <property type="entry name" value="Homeodomain-like"/>
    <property type="match status" value="1"/>
</dbReference>
<dbReference type="GO" id="GO:0032259">
    <property type="term" value="P:methylation"/>
    <property type="evidence" value="ECO:0007669"/>
    <property type="project" value="UniProtKB-KW"/>
</dbReference>
<evidence type="ECO:0000256" key="1">
    <source>
        <dbReference type="ARBA" id="ARBA00023015"/>
    </source>
</evidence>
<keyword evidence="6" id="KW-1185">Reference proteome</keyword>
<feature type="domain" description="HTH araC/xylS-type" evidence="4">
    <location>
        <begin position="204"/>
        <end position="297"/>
    </location>
</feature>
<dbReference type="PROSITE" id="PS01124">
    <property type="entry name" value="HTH_ARAC_FAMILY_2"/>
    <property type="match status" value="1"/>
</dbReference>
<evidence type="ECO:0000256" key="3">
    <source>
        <dbReference type="ARBA" id="ARBA00023163"/>
    </source>
</evidence>
<dbReference type="EMBL" id="FNPZ01000004">
    <property type="protein sequence ID" value="SDZ39802.1"/>
    <property type="molecule type" value="Genomic_DNA"/>
</dbReference>
<dbReference type="InterPro" id="IPR018060">
    <property type="entry name" value="HTH_AraC"/>
</dbReference>
<protein>
    <submittedName>
        <fullName evidence="5">Methylphosphotriester-DNA--protein-cysteine methyltransferase (N-terminal of Ada), contains Zn-binding and two AraC-type DNA-binding domains</fullName>
    </submittedName>
</protein>
<accession>A0A1H3SP93</accession>
<evidence type="ECO:0000259" key="4">
    <source>
        <dbReference type="PROSITE" id="PS01124"/>
    </source>
</evidence>
<dbReference type="GO" id="GO:0003700">
    <property type="term" value="F:DNA-binding transcription factor activity"/>
    <property type="evidence" value="ECO:0007669"/>
    <property type="project" value="InterPro"/>
</dbReference>
<dbReference type="AlphaFoldDB" id="A0A1H3SP93"/>
<dbReference type="GO" id="GO:0043565">
    <property type="term" value="F:sequence-specific DNA binding"/>
    <property type="evidence" value="ECO:0007669"/>
    <property type="project" value="InterPro"/>
</dbReference>
<dbReference type="Proteomes" id="UP000198891">
    <property type="component" value="Unassembled WGS sequence"/>
</dbReference>
<dbReference type="InterPro" id="IPR050204">
    <property type="entry name" value="AraC_XylS_family_regulators"/>
</dbReference>
<dbReference type="STRING" id="381665.SAMN05216554_3552"/>
<keyword evidence="2 5" id="KW-0238">DNA-binding</keyword>
<evidence type="ECO:0000313" key="6">
    <source>
        <dbReference type="Proteomes" id="UP000198891"/>
    </source>
</evidence>
<dbReference type="RefSeq" id="WP_139256763.1">
    <property type="nucleotide sequence ID" value="NZ_FNPZ01000004.1"/>
</dbReference>
<evidence type="ECO:0000313" key="5">
    <source>
        <dbReference type="EMBL" id="SDZ39802.1"/>
    </source>
</evidence>
<gene>
    <name evidence="5" type="ORF">SAMN05216554_3552</name>
</gene>
<keyword evidence="5" id="KW-0489">Methyltransferase</keyword>
<organism evidence="5 6">
    <name type="scientific">Herbiconiux ginsengi</name>
    <dbReference type="NCBI Taxonomy" id="381665"/>
    <lineage>
        <taxon>Bacteria</taxon>
        <taxon>Bacillati</taxon>
        <taxon>Actinomycetota</taxon>
        <taxon>Actinomycetes</taxon>
        <taxon>Micrococcales</taxon>
        <taxon>Microbacteriaceae</taxon>
        <taxon>Herbiconiux</taxon>
    </lineage>
</organism>
<dbReference type="InterPro" id="IPR035418">
    <property type="entry name" value="AraC-bd_2"/>
</dbReference>
<dbReference type="GO" id="GO:0008168">
    <property type="term" value="F:methyltransferase activity"/>
    <property type="evidence" value="ECO:0007669"/>
    <property type="project" value="UniProtKB-KW"/>
</dbReference>
<dbReference type="PANTHER" id="PTHR46796">
    <property type="entry name" value="HTH-TYPE TRANSCRIPTIONAL ACTIVATOR RHAS-RELATED"/>
    <property type="match status" value="1"/>
</dbReference>